<dbReference type="OrthoDB" id="9804721at2"/>
<dbReference type="InterPro" id="IPR006016">
    <property type="entry name" value="UspA"/>
</dbReference>
<comment type="caution">
    <text evidence="3">The sequence shown here is derived from an EMBL/GenBank/DDBJ whole genome shotgun (WGS) entry which is preliminary data.</text>
</comment>
<dbReference type="PANTHER" id="PTHR46268:SF15">
    <property type="entry name" value="UNIVERSAL STRESS PROTEIN HP_0031"/>
    <property type="match status" value="1"/>
</dbReference>
<dbReference type="RefSeq" id="WP_037168385.1">
    <property type="nucleotide sequence ID" value="NZ_CAJXID010000019.1"/>
</dbReference>
<dbReference type="PANTHER" id="PTHR46268">
    <property type="entry name" value="STRESS RESPONSE PROTEIN NHAX"/>
    <property type="match status" value="1"/>
</dbReference>
<dbReference type="CDD" id="cd00293">
    <property type="entry name" value="USP-like"/>
    <property type="match status" value="1"/>
</dbReference>
<dbReference type="AlphaFoldDB" id="A0A922NYD0"/>
<comment type="similarity">
    <text evidence="1">Belongs to the universal stress protein A family.</text>
</comment>
<gene>
    <name evidence="3" type="ORF">GV68_13410</name>
</gene>
<evidence type="ECO:0000259" key="2">
    <source>
        <dbReference type="Pfam" id="PF00582"/>
    </source>
</evidence>
<keyword evidence="4" id="KW-1185">Reference proteome</keyword>
<feature type="domain" description="UspA" evidence="2">
    <location>
        <begin position="207"/>
        <end position="276"/>
    </location>
</feature>
<accession>A0A922NYD0</accession>
<dbReference type="Gene3D" id="3.40.50.12370">
    <property type="match status" value="1"/>
</dbReference>
<sequence>MTFKTILAVVGSDGAKGDLSPALQAASEIGAHLTVIVAGIATAPTIGDYPVGIGWIEQRDSDMKALQAVRDEVLERCRAEGISCDVDLAYAERAFLEEILFQRTLYCDVVVIGKGVIQSADLARSVLDAAVFQAHRPLVLIPASGKVSFHPKRVLLAWNSKLEAARAARESLEMLIGAEQVNVTLVDPDGFSGRNGEEPGADVAAYLARHGVKVIVDQLPSAGRPVKTVLQQHALDIDADLLVMGAYGHSRMRQRIFGGVTTSIMEEAQLPVLLAR</sequence>
<name>A0A922NYD0_9HYPH</name>
<evidence type="ECO:0000256" key="1">
    <source>
        <dbReference type="ARBA" id="ARBA00008791"/>
    </source>
</evidence>
<dbReference type="Proteomes" id="UP000052167">
    <property type="component" value="Unassembled WGS sequence"/>
</dbReference>
<evidence type="ECO:0000313" key="3">
    <source>
        <dbReference type="EMBL" id="KEQ04242.1"/>
    </source>
</evidence>
<dbReference type="PRINTS" id="PR01438">
    <property type="entry name" value="UNVRSLSTRESS"/>
</dbReference>
<proteinExistence type="inferred from homology"/>
<organism evidence="3 4">
    <name type="scientific">Pseudorhizobium pelagicum</name>
    <dbReference type="NCBI Taxonomy" id="1509405"/>
    <lineage>
        <taxon>Bacteria</taxon>
        <taxon>Pseudomonadati</taxon>
        <taxon>Pseudomonadota</taxon>
        <taxon>Alphaproteobacteria</taxon>
        <taxon>Hyphomicrobiales</taxon>
        <taxon>Rhizobiaceae</taxon>
        <taxon>Rhizobium/Agrobacterium group</taxon>
        <taxon>Pseudorhizobium</taxon>
    </lineage>
</organism>
<dbReference type="EMBL" id="JOKJ01000026">
    <property type="protein sequence ID" value="KEQ04242.1"/>
    <property type="molecule type" value="Genomic_DNA"/>
</dbReference>
<reference evidence="3 4" key="1">
    <citation type="submission" date="2014-06" db="EMBL/GenBank/DDBJ databases">
        <title>Rhizobium pelagicum/R2-400B4.</title>
        <authorList>
            <person name="Kimes N.E."/>
            <person name="Lopez-Perez M."/>
        </authorList>
    </citation>
    <scope>NUCLEOTIDE SEQUENCE [LARGE SCALE GENOMIC DNA]</scope>
    <source>
        <strain evidence="3 4">R2-400B4</strain>
    </source>
</reference>
<evidence type="ECO:0000313" key="4">
    <source>
        <dbReference type="Proteomes" id="UP000052167"/>
    </source>
</evidence>
<dbReference type="SUPFAM" id="SSF52402">
    <property type="entry name" value="Adenine nucleotide alpha hydrolases-like"/>
    <property type="match status" value="2"/>
</dbReference>
<dbReference type="InterPro" id="IPR006015">
    <property type="entry name" value="Universal_stress_UspA"/>
</dbReference>
<protein>
    <submittedName>
        <fullName evidence="3">Universal stress protein</fullName>
    </submittedName>
</protein>
<dbReference type="Pfam" id="PF00582">
    <property type="entry name" value="Usp"/>
    <property type="match status" value="1"/>
</dbReference>